<reference evidence="2" key="1">
    <citation type="journal article" date="2014" name="Int. J. Syst. Evol. Microbiol.">
        <title>Complete genome sequence of Corynebacterium casei LMG S-19264T (=DSM 44701T), isolated from a smear-ripened cheese.</title>
        <authorList>
            <consortium name="US DOE Joint Genome Institute (JGI-PGF)"/>
            <person name="Walter F."/>
            <person name="Albersmeier A."/>
            <person name="Kalinowski J."/>
            <person name="Ruckert C."/>
        </authorList>
    </citation>
    <scope>NUCLEOTIDE SEQUENCE</scope>
    <source>
        <strain evidence="2">CCM 7684</strain>
    </source>
</reference>
<reference evidence="2" key="2">
    <citation type="submission" date="2020-09" db="EMBL/GenBank/DDBJ databases">
        <authorList>
            <person name="Sun Q."/>
            <person name="Sedlacek I."/>
        </authorList>
    </citation>
    <scope>NUCLEOTIDE SEQUENCE</scope>
    <source>
        <strain evidence="2">CCM 7684</strain>
    </source>
</reference>
<evidence type="ECO:0008006" key="4">
    <source>
        <dbReference type="Google" id="ProtNLM"/>
    </source>
</evidence>
<feature type="transmembrane region" description="Helical" evidence="1">
    <location>
        <begin position="24"/>
        <end position="43"/>
    </location>
</feature>
<keyword evidence="1" id="KW-0472">Membrane</keyword>
<dbReference type="RefSeq" id="WP_188408572.1">
    <property type="nucleotide sequence ID" value="NZ_BMCP01000001.1"/>
</dbReference>
<keyword evidence="1" id="KW-0812">Transmembrane</keyword>
<name>A0A8J2YFT8_9RHOB</name>
<evidence type="ECO:0000256" key="1">
    <source>
        <dbReference type="SAM" id="Phobius"/>
    </source>
</evidence>
<dbReference type="EMBL" id="BMCP01000001">
    <property type="protein sequence ID" value="GGE34646.1"/>
    <property type="molecule type" value="Genomic_DNA"/>
</dbReference>
<evidence type="ECO:0000313" key="3">
    <source>
        <dbReference type="Proteomes" id="UP000602745"/>
    </source>
</evidence>
<keyword evidence="3" id="KW-1185">Reference proteome</keyword>
<dbReference type="AlphaFoldDB" id="A0A8J2YFT8"/>
<evidence type="ECO:0000313" key="2">
    <source>
        <dbReference type="EMBL" id="GGE34646.1"/>
    </source>
</evidence>
<accession>A0A8J2YFT8</accession>
<comment type="caution">
    <text evidence="2">The sequence shown here is derived from an EMBL/GenBank/DDBJ whole genome shotgun (WGS) entry which is preliminary data.</text>
</comment>
<protein>
    <recommendedName>
        <fullName evidence="4">CoxF protein</fullName>
    </recommendedName>
</protein>
<gene>
    <name evidence="2" type="ORF">GCM10007276_10070</name>
</gene>
<sequence length="54" mass="6205">MQEPDKNPLVLTPEQKRRQRRRNIAIAVVLFALVGIFYAVTVVKMGPNVLNRPF</sequence>
<keyword evidence="1" id="KW-1133">Transmembrane helix</keyword>
<dbReference type="Proteomes" id="UP000602745">
    <property type="component" value="Unassembled WGS sequence"/>
</dbReference>
<proteinExistence type="predicted"/>
<organism evidence="2 3">
    <name type="scientific">Agaricicola taiwanensis</name>
    <dbReference type="NCBI Taxonomy" id="591372"/>
    <lineage>
        <taxon>Bacteria</taxon>
        <taxon>Pseudomonadati</taxon>
        <taxon>Pseudomonadota</taxon>
        <taxon>Alphaproteobacteria</taxon>
        <taxon>Rhodobacterales</taxon>
        <taxon>Paracoccaceae</taxon>
        <taxon>Agaricicola</taxon>
    </lineage>
</organism>